<dbReference type="Proteomes" id="UP001605036">
    <property type="component" value="Unassembled WGS sequence"/>
</dbReference>
<sequence length="89" mass="10281">MAFKEEEDLIPIEDIPYEPPMPIELPSLEPAQVAPSSTYNTVNMLKEIRLMRRQRGKIETLDKSRQMLASQVAKLVQINEMLIKKVDEL</sequence>
<evidence type="ECO:0000313" key="2">
    <source>
        <dbReference type="Proteomes" id="UP001605036"/>
    </source>
</evidence>
<reference evidence="1 2" key="1">
    <citation type="submission" date="2024-09" db="EMBL/GenBank/DDBJ databases">
        <title>Chromosome-scale assembly of Riccia fluitans.</title>
        <authorList>
            <person name="Paukszto L."/>
            <person name="Sawicki J."/>
            <person name="Karawczyk K."/>
            <person name="Piernik-Szablinska J."/>
            <person name="Szczecinska M."/>
            <person name="Mazdziarz M."/>
        </authorList>
    </citation>
    <scope>NUCLEOTIDE SEQUENCE [LARGE SCALE GENOMIC DNA]</scope>
    <source>
        <strain evidence="1">Rf_01</strain>
        <tissue evidence="1">Aerial parts of the thallus</tissue>
    </source>
</reference>
<evidence type="ECO:0000313" key="1">
    <source>
        <dbReference type="EMBL" id="KAL2609481.1"/>
    </source>
</evidence>
<gene>
    <name evidence="1" type="ORF">R1flu_028054</name>
</gene>
<keyword evidence="2" id="KW-1185">Reference proteome</keyword>
<dbReference type="EMBL" id="JBHFFA010000008">
    <property type="protein sequence ID" value="KAL2609481.1"/>
    <property type="molecule type" value="Genomic_DNA"/>
</dbReference>
<proteinExistence type="predicted"/>
<protein>
    <submittedName>
        <fullName evidence="1">Uncharacterized protein</fullName>
    </submittedName>
</protein>
<accession>A0ABD1XNE4</accession>
<organism evidence="1 2">
    <name type="scientific">Riccia fluitans</name>
    <dbReference type="NCBI Taxonomy" id="41844"/>
    <lineage>
        <taxon>Eukaryota</taxon>
        <taxon>Viridiplantae</taxon>
        <taxon>Streptophyta</taxon>
        <taxon>Embryophyta</taxon>
        <taxon>Marchantiophyta</taxon>
        <taxon>Marchantiopsida</taxon>
        <taxon>Marchantiidae</taxon>
        <taxon>Marchantiales</taxon>
        <taxon>Ricciaceae</taxon>
        <taxon>Riccia</taxon>
    </lineage>
</organism>
<dbReference type="AlphaFoldDB" id="A0ABD1XNE4"/>
<name>A0ABD1XNE4_9MARC</name>
<comment type="caution">
    <text evidence="1">The sequence shown here is derived from an EMBL/GenBank/DDBJ whole genome shotgun (WGS) entry which is preliminary data.</text>
</comment>